<comment type="caution">
    <text evidence="3">The sequence shown here is derived from an EMBL/GenBank/DDBJ whole genome shotgun (WGS) entry which is preliminary data.</text>
</comment>
<evidence type="ECO:0000256" key="1">
    <source>
        <dbReference type="SAM" id="SignalP"/>
    </source>
</evidence>
<dbReference type="InterPro" id="IPR036415">
    <property type="entry name" value="Lamin_tail_dom_sf"/>
</dbReference>
<name>A0A0T6LLA3_WENVI</name>
<keyword evidence="4" id="KW-1185">Reference proteome</keyword>
<proteinExistence type="predicted"/>
<evidence type="ECO:0000313" key="4">
    <source>
        <dbReference type="Proteomes" id="UP000050867"/>
    </source>
</evidence>
<dbReference type="SUPFAM" id="SSF74853">
    <property type="entry name" value="Lamin A/C globular tail domain"/>
    <property type="match status" value="1"/>
</dbReference>
<dbReference type="InterPro" id="IPR001322">
    <property type="entry name" value="Lamin_tail_dom"/>
</dbReference>
<gene>
    <name evidence="3" type="ORF">AQ490_12200</name>
</gene>
<dbReference type="Pfam" id="PF00932">
    <property type="entry name" value="LTD"/>
    <property type="match status" value="1"/>
</dbReference>
<evidence type="ECO:0000259" key="2">
    <source>
        <dbReference type="PROSITE" id="PS51841"/>
    </source>
</evidence>
<feature type="signal peptide" evidence="1">
    <location>
        <begin position="1"/>
        <end position="16"/>
    </location>
</feature>
<dbReference type="PROSITE" id="PS51841">
    <property type="entry name" value="LTD"/>
    <property type="match status" value="1"/>
</dbReference>
<feature type="chain" id="PRO_5038423988" description="LTD domain-containing protein" evidence="1">
    <location>
        <begin position="17"/>
        <end position="138"/>
    </location>
</feature>
<sequence length="138" mass="15130">MAAAAGVALLPSQAQAAGSVHLYKVYYDSPGTDRGGNTSINGEYVQIRNTTTRGVSLRGWTVRDNTGYTYTFGTYTLGAGKTVTVRTGRGTNTATTRYWGRSWYVWNNTSDKATLKRSTGTVVDTCAYNSSRYDYRMC</sequence>
<keyword evidence="1" id="KW-0732">Signal</keyword>
<reference evidence="3 4" key="1">
    <citation type="submission" date="2015-10" db="EMBL/GenBank/DDBJ databases">
        <title>Draft genome sequence of pyrrolomycin-producing Streptomyces vitaminophilus.</title>
        <authorList>
            <person name="Graham D.E."/>
            <person name="Mahan K.M."/>
            <person name="Klingeman D.M."/>
            <person name="Hettich R.L."/>
            <person name="Parry R.J."/>
        </authorList>
    </citation>
    <scope>NUCLEOTIDE SEQUENCE [LARGE SCALE GENOMIC DNA]</scope>
    <source>
        <strain evidence="3 4">ATCC 31673</strain>
    </source>
</reference>
<accession>A0A0T6LLA3</accession>
<dbReference type="eggNOG" id="COG1525">
    <property type="taxonomic scope" value="Bacteria"/>
</dbReference>
<dbReference type="RefSeq" id="WP_018382425.1">
    <property type="nucleotide sequence ID" value="NZ_LLZU01000039.1"/>
</dbReference>
<dbReference type="EMBL" id="LLZU01000039">
    <property type="protein sequence ID" value="KRV46626.1"/>
    <property type="molecule type" value="Genomic_DNA"/>
</dbReference>
<feature type="domain" description="LTD" evidence="2">
    <location>
        <begin position="8"/>
        <end position="130"/>
    </location>
</feature>
<dbReference type="Gene3D" id="2.60.40.1260">
    <property type="entry name" value="Lamin Tail domain"/>
    <property type="match status" value="1"/>
</dbReference>
<dbReference type="Proteomes" id="UP000050867">
    <property type="component" value="Unassembled WGS sequence"/>
</dbReference>
<dbReference type="AlphaFoldDB" id="A0A0T6LLA3"/>
<dbReference type="STRING" id="76728.AQ490_12200"/>
<protein>
    <recommendedName>
        <fullName evidence="2">LTD domain-containing protein</fullName>
    </recommendedName>
</protein>
<evidence type="ECO:0000313" key="3">
    <source>
        <dbReference type="EMBL" id="KRV46626.1"/>
    </source>
</evidence>
<dbReference type="OrthoDB" id="3828227at2"/>
<organism evidence="3 4">
    <name type="scientific">Wenjunlia vitaminophila</name>
    <name type="common">Streptomyces vitaminophilus</name>
    <dbReference type="NCBI Taxonomy" id="76728"/>
    <lineage>
        <taxon>Bacteria</taxon>
        <taxon>Bacillati</taxon>
        <taxon>Actinomycetota</taxon>
        <taxon>Actinomycetes</taxon>
        <taxon>Kitasatosporales</taxon>
        <taxon>Streptomycetaceae</taxon>
        <taxon>Wenjunlia</taxon>
    </lineage>
</organism>